<sequence length="742" mass="82054">MSDNHPEGIPPIPGLGSQGYSMPPATPRPRPAVWPSRVFPVIPLVPIPSARTKDDSTSERPSTPAPVDDDLSAGVSCRLNERTQGVSISETQSTPVPSVDEFFDKTFPHRNERTQGVRISENQATPALLDDDWLARAFPRHYEYPWTQRQPTAAELWQQQSSRAEVDDNPYSLAHVPRRDTQSQYLATPVPATPMNRNLGVRQMAAATPVPTTPMNFNLGVRQIAAYDPAGSVFDEASIHQPRLLAEGFIPAGQIRPPPGLTHPDMAHPSDSPLTVRPSHPSPGHVRSTPQVHSQSLLPYSPPTPRTVPRRFRVANIDTDTDPMLALQIAQHFKSAIGPFVTELNTKGHFYIGFDDLNDALKWMDMIQRAQIGWHVYPLSVDEFNDATRLPFPISADLDDVVIVTAWCGPQSPVKVSNVVDHVLPFLQLVGVVYSAVVLPGQEDYPLMVRYYEVEVRYRQIQSALNAIRALNGIRDAVLVLEVMPPVAGSHFATTSKARHDYEAGMKGSWRGSVRRTPKTPAKTPGRRGTNSGRPPVTPRTPVSGRDDQEHAIDLNKIACGTDGRTAIMCRNIPNKMTWREFKSVLDMSSAGRYDYVYLRIDFGANQNVGYAFVNFATPADIATFVRARAGRTWPGFERFTGKIAEASYADVQGLSTLIERFRNSPVILNHPDNRPRLFHTSGPKTGAEAFFPLVSNFYTLSMGVFRSQVDAGLRGAETPTATRRAGRPRLPPPAEDYPTNN</sequence>
<feature type="region of interest" description="Disordered" evidence="2">
    <location>
        <begin position="506"/>
        <end position="549"/>
    </location>
</feature>
<dbReference type="PROSITE" id="PS50102">
    <property type="entry name" value="RRM"/>
    <property type="match status" value="1"/>
</dbReference>
<evidence type="ECO:0000313" key="5">
    <source>
        <dbReference type="Proteomes" id="UP000186955"/>
    </source>
</evidence>
<dbReference type="GO" id="GO:0003723">
    <property type="term" value="F:RNA binding"/>
    <property type="evidence" value="ECO:0007669"/>
    <property type="project" value="UniProtKB-UniRule"/>
</dbReference>
<dbReference type="EMBL" id="MNBE01000672">
    <property type="protein sequence ID" value="OKO98567.1"/>
    <property type="molecule type" value="Genomic_DNA"/>
</dbReference>
<evidence type="ECO:0000313" key="4">
    <source>
        <dbReference type="EMBL" id="OKO98567.1"/>
    </source>
</evidence>
<dbReference type="AlphaFoldDB" id="A0A1Q5TEB7"/>
<dbReference type="InterPro" id="IPR007201">
    <property type="entry name" value="Mei2-like_Rrm_C"/>
</dbReference>
<protein>
    <submittedName>
        <fullName evidence="4">Meiosis protein mei2</fullName>
    </submittedName>
</protein>
<accession>A0A1Q5TEB7</accession>
<dbReference type="Proteomes" id="UP000186955">
    <property type="component" value="Unassembled WGS sequence"/>
</dbReference>
<dbReference type="InterPro" id="IPR000504">
    <property type="entry name" value="RRM_dom"/>
</dbReference>
<evidence type="ECO:0000256" key="2">
    <source>
        <dbReference type="SAM" id="MobiDB-lite"/>
    </source>
</evidence>
<feature type="region of interest" description="Disordered" evidence="2">
    <location>
        <begin position="716"/>
        <end position="742"/>
    </location>
</feature>
<dbReference type="InterPro" id="IPR035979">
    <property type="entry name" value="RBD_domain_sf"/>
</dbReference>
<name>A0A1Q5TEB7_9EURO</name>
<feature type="region of interest" description="Disordered" evidence="2">
    <location>
        <begin position="47"/>
        <end position="72"/>
    </location>
</feature>
<feature type="region of interest" description="Disordered" evidence="2">
    <location>
        <begin position="251"/>
        <end position="309"/>
    </location>
</feature>
<dbReference type="Pfam" id="PF04059">
    <property type="entry name" value="RRM_2"/>
    <property type="match status" value="1"/>
</dbReference>
<organism evidence="4 5">
    <name type="scientific">Penicillium subrubescens</name>
    <dbReference type="NCBI Taxonomy" id="1316194"/>
    <lineage>
        <taxon>Eukaryota</taxon>
        <taxon>Fungi</taxon>
        <taxon>Dikarya</taxon>
        <taxon>Ascomycota</taxon>
        <taxon>Pezizomycotina</taxon>
        <taxon>Eurotiomycetes</taxon>
        <taxon>Eurotiomycetidae</taxon>
        <taxon>Eurotiales</taxon>
        <taxon>Aspergillaceae</taxon>
        <taxon>Penicillium</taxon>
    </lineage>
</organism>
<feature type="region of interest" description="Disordered" evidence="2">
    <location>
        <begin position="1"/>
        <end position="29"/>
    </location>
</feature>
<dbReference type="STRING" id="1316194.A0A1Q5TEB7"/>
<keyword evidence="5" id="KW-1185">Reference proteome</keyword>
<dbReference type="InterPro" id="IPR012677">
    <property type="entry name" value="Nucleotide-bd_a/b_plait_sf"/>
</dbReference>
<feature type="domain" description="RRM" evidence="3">
    <location>
        <begin position="566"/>
        <end position="652"/>
    </location>
</feature>
<reference evidence="4 5" key="1">
    <citation type="submission" date="2016-10" db="EMBL/GenBank/DDBJ databases">
        <title>Genome sequence of the ascomycete fungus Penicillium subrubescens.</title>
        <authorList>
            <person name="De Vries R.P."/>
            <person name="Peng M."/>
            <person name="Dilokpimol A."/>
            <person name="Hilden K."/>
            <person name="Makela M.R."/>
            <person name="Grigoriev I."/>
            <person name="Riley R."/>
            <person name="Granchi Z."/>
        </authorList>
    </citation>
    <scope>NUCLEOTIDE SEQUENCE [LARGE SCALE GENOMIC DNA]</scope>
    <source>
        <strain evidence="4 5">CBS 132785</strain>
    </source>
</reference>
<keyword evidence="1" id="KW-0694">RNA-binding</keyword>
<comment type="caution">
    <text evidence="4">The sequence shown here is derived from an EMBL/GenBank/DDBJ whole genome shotgun (WGS) entry which is preliminary data.</text>
</comment>
<evidence type="ECO:0000259" key="3">
    <source>
        <dbReference type="PROSITE" id="PS50102"/>
    </source>
</evidence>
<dbReference type="Gene3D" id="3.30.70.330">
    <property type="match status" value="1"/>
</dbReference>
<feature type="compositionally biased region" description="Polar residues" evidence="2">
    <location>
        <begin position="288"/>
        <end position="298"/>
    </location>
</feature>
<gene>
    <name evidence="4" type="ORF">PENSUB_9243</name>
</gene>
<proteinExistence type="predicted"/>
<evidence type="ECO:0000256" key="1">
    <source>
        <dbReference type="PROSITE-ProRule" id="PRU00176"/>
    </source>
</evidence>
<dbReference type="SUPFAM" id="SSF54928">
    <property type="entry name" value="RNA-binding domain, RBD"/>
    <property type="match status" value="1"/>
</dbReference>